<dbReference type="Proteomes" id="UP000277890">
    <property type="component" value="Unassembled WGS sequence"/>
</dbReference>
<comment type="caution">
    <text evidence="2">The sequence shown here is derived from an EMBL/GenBank/DDBJ whole genome shotgun (WGS) entry which is preliminary data.</text>
</comment>
<evidence type="ECO:0000313" key="2">
    <source>
        <dbReference type="EMBL" id="RSJ85116.1"/>
    </source>
</evidence>
<dbReference type="AlphaFoldDB" id="A0A3R9KGN9"/>
<dbReference type="InterPro" id="IPR004291">
    <property type="entry name" value="Transposase_IS66_central"/>
</dbReference>
<name>A0A3R9KGN9_STRCR</name>
<dbReference type="InterPro" id="IPR052344">
    <property type="entry name" value="Transposase-related"/>
</dbReference>
<organism evidence="2 3">
    <name type="scientific">Streptococcus cristatus</name>
    <dbReference type="NCBI Taxonomy" id="45634"/>
    <lineage>
        <taxon>Bacteria</taxon>
        <taxon>Bacillati</taxon>
        <taxon>Bacillota</taxon>
        <taxon>Bacilli</taxon>
        <taxon>Lactobacillales</taxon>
        <taxon>Streptococcaceae</taxon>
        <taxon>Streptococcus</taxon>
    </lineage>
</organism>
<dbReference type="EMBL" id="RJPQ01000010">
    <property type="protein sequence ID" value="RSJ85116.1"/>
    <property type="molecule type" value="Genomic_DNA"/>
</dbReference>
<protein>
    <submittedName>
        <fullName evidence="2">Transposase IS66 family protein</fullName>
    </submittedName>
</protein>
<feature type="domain" description="Transposase IS66 central" evidence="1">
    <location>
        <begin position="1"/>
        <end position="73"/>
    </location>
</feature>
<dbReference type="PANTHER" id="PTHR33678:SF1">
    <property type="entry name" value="BLL1576 PROTEIN"/>
    <property type="match status" value="1"/>
</dbReference>
<dbReference type="RefSeq" id="WP_125371812.1">
    <property type="nucleotide sequence ID" value="NZ_RJPO01000011.1"/>
</dbReference>
<proteinExistence type="predicted"/>
<dbReference type="PANTHER" id="PTHR33678">
    <property type="entry name" value="BLL1576 PROTEIN"/>
    <property type="match status" value="1"/>
</dbReference>
<dbReference type="Pfam" id="PF03050">
    <property type="entry name" value="DDE_Tnp_IS66"/>
    <property type="match status" value="1"/>
</dbReference>
<evidence type="ECO:0000313" key="3">
    <source>
        <dbReference type="Proteomes" id="UP000277890"/>
    </source>
</evidence>
<sequence>MKEFFDWYRQQVVLSGSKIGKAFAYHLKYEETFNIVLIDGCLVLSNNLAEIAIKSLVMGRKNCLFSQSYEGSKATVVFMSLFQTTKRHHLNTKKI</sequence>
<accession>A0A3R9KGN9</accession>
<evidence type="ECO:0000259" key="1">
    <source>
        <dbReference type="Pfam" id="PF03050"/>
    </source>
</evidence>
<reference evidence="2 3" key="1">
    <citation type="submission" date="2018-11" db="EMBL/GenBank/DDBJ databases">
        <title>Species Designations Belie Phenotypic and Genotypic Heterogeneity in Oral Streptococci.</title>
        <authorList>
            <person name="Velsko I."/>
        </authorList>
    </citation>
    <scope>NUCLEOTIDE SEQUENCE [LARGE SCALE GENOMIC DNA]</scope>
    <source>
        <strain evidence="2 3">A54</strain>
    </source>
</reference>
<gene>
    <name evidence="2" type="ORF">D8794_07940</name>
</gene>